<evidence type="ECO:0000259" key="5">
    <source>
        <dbReference type="Pfam" id="PF00890"/>
    </source>
</evidence>
<feature type="non-terminal residue" evidence="6">
    <location>
        <position position="91"/>
    </location>
</feature>
<dbReference type="GO" id="GO:0034628">
    <property type="term" value="P:'de novo' NAD+ biosynthetic process from L-aspartate"/>
    <property type="evidence" value="ECO:0007669"/>
    <property type="project" value="TreeGrafter"/>
</dbReference>
<evidence type="ECO:0000256" key="1">
    <source>
        <dbReference type="ARBA" id="ARBA00001974"/>
    </source>
</evidence>
<evidence type="ECO:0000256" key="4">
    <source>
        <dbReference type="ARBA" id="ARBA00023002"/>
    </source>
</evidence>
<name>X0UK65_9ZZZZ</name>
<dbReference type="InterPro" id="IPR005288">
    <property type="entry name" value="NadB"/>
</dbReference>
<comment type="caution">
    <text evidence="6">The sequence shown here is derived from an EMBL/GenBank/DDBJ whole genome shotgun (WGS) entry which is preliminary data.</text>
</comment>
<dbReference type="Pfam" id="PF00890">
    <property type="entry name" value="FAD_binding_2"/>
    <property type="match status" value="1"/>
</dbReference>
<sequence length="91" mass="9739">MASLFETRRYLTDFDSIRTGHVLTDTLIIGTGVAGARAAIEAARYGLVTLLTKAAFEESCTYYAQGGIAAAMTPSDSPEQHFEDTMRVGCG</sequence>
<dbReference type="PANTHER" id="PTHR42716">
    <property type="entry name" value="L-ASPARTATE OXIDASE"/>
    <property type="match status" value="1"/>
</dbReference>
<organism evidence="6">
    <name type="scientific">marine sediment metagenome</name>
    <dbReference type="NCBI Taxonomy" id="412755"/>
    <lineage>
        <taxon>unclassified sequences</taxon>
        <taxon>metagenomes</taxon>
        <taxon>ecological metagenomes</taxon>
    </lineage>
</organism>
<keyword evidence="4" id="KW-0560">Oxidoreductase</keyword>
<dbReference type="AlphaFoldDB" id="X0UK65"/>
<keyword evidence="2" id="KW-0285">Flavoprotein</keyword>
<comment type="cofactor">
    <cofactor evidence="1">
        <name>FAD</name>
        <dbReference type="ChEBI" id="CHEBI:57692"/>
    </cofactor>
</comment>
<dbReference type="GO" id="GO:0008734">
    <property type="term" value="F:L-aspartate oxidase activity"/>
    <property type="evidence" value="ECO:0007669"/>
    <property type="project" value="InterPro"/>
</dbReference>
<dbReference type="SUPFAM" id="SSF51905">
    <property type="entry name" value="FAD/NAD(P)-binding domain"/>
    <property type="match status" value="1"/>
</dbReference>
<dbReference type="PANTHER" id="PTHR42716:SF2">
    <property type="entry name" value="L-ASPARTATE OXIDASE, CHLOROPLASTIC"/>
    <property type="match status" value="1"/>
</dbReference>
<reference evidence="6" key="1">
    <citation type="journal article" date="2014" name="Front. Microbiol.">
        <title>High frequency of phylogenetically diverse reductive dehalogenase-homologous genes in deep subseafloor sedimentary metagenomes.</title>
        <authorList>
            <person name="Kawai M."/>
            <person name="Futagami T."/>
            <person name="Toyoda A."/>
            <person name="Takaki Y."/>
            <person name="Nishi S."/>
            <person name="Hori S."/>
            <person name="Arai W."/>
            <person name="Tsubouchi T."/>
            <person name="Morono Y."/>
            <person name="Uchiyama I."/>
            <person name="Ito T."/>
            <person name="Fujiyama A."/>
            <person name="Inagaki F."/>
            <person name="Takami H."/>
        </authorList>
    </citation>
    <scope>NUCLEOTIDE SEQUENCE</scope>
    <source>
        <strain evidence="6">Expedition CK06-06</strain>
    </source>
</reference>
<proteinExistence type="predicted"/>
<keyword evidence="3" id="KW-0274">FAD</keyword>
<dbReference type="Gene3D" id="3.50.50.60">
    <property type="entry name" value="FAD/NAD(P)-binding domain"/>
    <property type="match status" value="1"/>
</dbReference>
<dbReference type="EMBL" id="BARS01028247">
    <property type="protein sequence ID" value="GAG06214.1"/>
    <property type="molecule type" value="Genomic_DNA"/>
</dbReference>
<dbReference type="InterPro" id="IPR036188">
    <property type="entry name" value="FAD/NAD-bd_sf"/>
</dbReference>
<feature type="domain" description="FAD-dependent oxidoreductase 2 FAD-binding" evidence="5">
    <location>
        <begin position="25"/>
        <end position="89"/>
    </location>
</feature>
<accession>X0UK65</accession>
<dbReference type="InterPro" id="IPR003953">
    <property type="entry name" value="FAD-dep_OxRdtase_2_FAD-bd"/>
</dbReference>
<evidence type="ECO:0000313" key="6">
    <source>
        <dbReference type="EMBL" id="GAG06214.1"/>
    </source>
</evidence>
<evidence type="ECO:0000256" key="2">
    <source>
        <dbReference type="ARBA" id="ARBA00022630"/>
    </source>
</evidence>
<protein>
    <recommendedName>
        <fullName evidence="5">FAD-dependent oxidoreductase 2 FAD-binding domain-containing protein</fullName>
    </recommendedName>
</protein>
<evidence type="ECO:0000256" key="3">
    <source>
        <dbReference type="ARBA" id="ARBA00022827"/>
    </source>
</evidence>
<gene>
    <name evidence="6" type="ORF">S01H1_44289</name>
</gene>